<evidence type="ECO:0000313" key="5">
    <source>
        <dbReference type="Proteomes" id="UP000887458"/>
    </source>
</evidence>
<dbReference type="SUPFAM" id="SSF52540">
    <property type="entry name" value="P-loop containing nucleoside triphosphate hydrolases"/>
    <property type="match status" value="1"/>
</dbReference>
<comment type="caution">
    <text evidence="4">The sequence shown here is derived from an EMBL/GenBank/DDBJ whole genome shotgun (WGS) entry which is preliminary data.</text>
</comment>
<dbReference type="InterPro" id="IPR005225">
    <property type="entry name" value="Small_GTP-bd"/>
</dbReference>
<evidence type="ECO:0000256" key="2">
    <source>
        <dbReference type="ARBA" id="ARBA00023134"/>
    </source>
</evidence>
<dbReference type="SMART" id="SM00177">
    <property type="entry name" value="ARF"/>
    <property type="match status" value="1"/>
</dbReference>
<dbReference type="PROSITE" id="PS51417">
    <property type="entry name" value="ARF"/>
    <property type="match status" value="1"/>
</dbReference>
<dbReference type="InterPro" id="IPR006689">
    <property type="entry name" value="Small_GTPase_ARF/SAR"/>
</dbReference>
<protein>
    <submittedName>
        <fullName evidence="4">ADP-ribosylation factor-like protein 6</fullName>
    </submittedName>
</protein>
<reference evidence="4 5" key="2">
    <citation type="journal article" date="2022" name="Mol. Biol. Evol.">
        <title>Comparative Genomics Reveals Insights into the Divergent Evolution of Astigmatic Mites and Household Pest Adaptations.</title>
        <authorList>
            <person name="Xiong Q."/>
            <person name="Wan A.T."/>
            <person name="Liu X."/>
            <person name="Fung C.S."/>
            <person name="Xiao X."/>
            <person name="Malainual N."/>
            <person name="Hou J."/>
            <person name="Wang L."/>
            <person name="Wang M."/>
            <person name="Yang K.Y."/>
            <person name="Cui Y."/>
            <person name="Leung E.L."/>
            <person name="Nong W."/>
            <person name="Shin S.K."/>
            <person name="Au S.W."/>
            <person name="Jeong K.Y."/>
            <person name="Chew F.T."/>
            <person name="Hui J.H."/>
            <person name="Leung T.F."/>
            <person name="Tungtrongchitr A."/>
            <person name="Zhong N."/>
            <person name="Liu Z."/>
            <person name="Tsui S.K."/>
        </authorList>
    </citation>
    <scope>NUCLEOTIDE SEQUENCE [LARGE SCALE GENOMIC DNA]</scope>
    <source>
        <strain evidence="4">Derp</strain>
    </source>
</reference>
<reference evidence="4 5" key="1">
    <citation type="journal article" date="2018" name="J. Allergy Clin. Immunol.">
        <title>High-quality assembly of Dermatophagoides pteronyssinus genome and transcriptome reveals a wide range of novel allergens.</title>
        <authorList>
            <person name="Liu X.Y."/>
            <person name="Yang K.Y."/>
            <person name="Wang M.Q."/>
            <person name="Kwok J.S."/>
            <person name="Zeng X."/>
            <person name="Yang Z."/>
            <person name="Xiao X.J."/>
            <person name="Lau C.P."/>
            <person name="Li Y."/>
            <person name="Huang Z.M."/>
            <person name="Ba J.G."/>
            <person name="Yim A.K."/>
            <person name="Ouyang C.Y."/>
            <person name="Ngai S.M."/>
            <person name="Chan T.F."/>
            <person name="Leung E.L."/>
            <person name="Liu L."/>
            <person name="Liu Z.G."/>
            <person name="Tsui S.K."/>
        </authorList>
    </citation>
    <scope>NUCLEOTIDE SEQUENCE [LARGE SCALE GENOMIC DNA]</scope>
    <source>
        <strain evidence="4">Derp</strain>
    </source>
</reference>
<organism evidence="4 5">
    <name type="scientific">Dermatophagoides pteronyssinus</name>
    <name type="common">European house dust mite</name>
    <dbReference type="NCBI Taxonomy" id="6956"/>
    <lineage>
        <taxon>Eukaryota</taxon>
        <taxon>Metazoa</taxon>
        <taxon>Ecdysozoa</taxon>
        <taxon>Arthropoda</taxon>
        <taxon>Chelicerata</taxon>
        <taxon>Arachnida</taxon>
        <taxon>Acari</taxon>
        <taxon>Acariformes</taxon>
        <taxon>Sarcoptiformes</taxon>
        <taxon>Astigmata</taxon>
        <taxon>Psoroptidia</taxon>
        <taxon>Analgoidea</taxon>
        <taxon>Pyroglyphidae</taxon>
        <taxon>Dermatophagoidinae</taxon>
        <taxon>Dermatophagoides</taxon>
    </lineage>
</organism>
<dbReference type="Gene3D" id="3.40.50.300">
    <property type="entry name" value="P-loop containing nucleotide triphosphate hydrolases"/>
    <property type="match status" value="2"/>
</dbReference>
<feature type="compositionally biased region" description="Low complexity" evidence="3">
    <location>
        <begin position="130"/>
        <end position="143"/>
    </location>
</feature>
<feature type="compositionally biased region" description="Basic and acidic residues" evidence="3">
    <location>
        <begin position="158"/>
        <end position="169"/>
    </location>
</feature>
<dbReference type="PANTHER" id="PTHR11711">
    <property type="entry name" value="ADP RIBOSYLATION FACTOR-RELATED"/>
    <property type="match status" value="1"/>
</dbReference>
<dbReference type="EMBL" id="NJHN03000012">
    <property type="protein sequence ID" value="KAH9426228.1"/>
    <property type="molecule type" value="Genomic_DNA"/>
</dbReference>
<evidence type="ECO:0000313" key="4">
    <source>
        <dbReference type="EMBL" id="KAH9426228.1"/>
    </source>
</evidence>
<dbReference type="InterPro" id="IPR024156">
    <property type="entry name" value="Small_GTPase_ARF"/>
</dbReference>
<dbReference type="InterPro" id="IPR027417">
    <property type="entry name" value="P-loop_NTPase"/>
</dbReference>
<accession>A0ABQ8JUY9</accession>
<keyword evidence="2" id="KW-0342">GTP-binding</keyword>
<proteinExistence type="predicted"/>
<dbReference type="NCBIfam" id="TIGR00231">
    <property type="entry name" value="small_GTP"/>
    <property type="match status" value="1"/>
</dbReference>
<feature type="region of interest" description="Disordered" evidence="3">
    <location>
        <begin position="130"/>
        <end position="185"/>
    </location>
</feature>
<keyword evidence="1" id="KW-0547">Nucleotide-binding</keyword>
<keyword evidence="5" id="KW-1185">Reference proteome</keyword>
<evidence type="ECO:0000256" key="3">
    <source>
        <dbReference type="SAM" id="MobiDB-lite"/>
    </source>
</evidence>
<feature type="compositionally biased region" description="Acidic residues" evidence="3">
    <location>
        <begin position="147"/>
        <end position="157"/>
    </location>
</feature>
<dbReference type="Proteomes" id="UP000887458">
    <property type="component" value="Unassembled WGS sequence"/>
</dbReference>
<name>A0ABQ8JUY9_DERPT</name>
<gene>
    <name evidence="4" type="primary">ARL6</name>
    <name evidence="4" type="ORF">DERP_007168</name>
</gene>
<evidence type="ECO:0000256" key="1">
    <source>
        <dbReference type="ARBA" id="ARBA00022741"/>
    </source>
</evidence>
<feature type="compositionally biased region" description="Low complexity" evidence="3">
    <location>
        <begin position="171"/>
        <end position="182"/>
    </location>
</feature>
<dbReference type="Pfam" id="PF00025">
    <property type="entry name" value="Arf"/>
    <property type="match status" value="2"/>
</dbReference>
<dbReference type="SMART" id="SM00178">
    <property type="entry name" value="SAR"/>
    <property type="match status" value="1"/>
</dbReference>
<sequence>MSSFFGRFLTILGLKRREANVLVVGLDNSGKSTILNYLKRKEDQVEEIVPTVGYTVERLSGIERNRSGITLTAFDMSGQGRYRNLWEHYYDSVEGIIFVVDSTDALRLVVARDELEMLLKHQQVVLENKNINNSNNGNNQMNGEKNDLDDNDVDGDGESNKNNDDHESSKNPNESINNGNNNDIRQSLSKPDIPILFFANKMDLKEALSTVKICQTLGLHQLPHKQWHVQSSNALTGDGVQEGIDWLLVQLANNKKLQNSNNQSSNQQQQTLK</sequence>